<comment type="caution">
    <text evidence="2">The sequence shown here is derived from an EMBL/GenBank/DDBJ whole genome shotgun (WGS) entry which is preliminary data.</text>
</comment>
<dbReference type="Proteomes" id="UP000290567">
    <property type="component" value="Unassembled WGS sequence"/>
</dbReference>
<keyword evidence="1" id="KW-0812">Transmembrane</keyword>
<dbReference type="AlphaFoldDB" id="A0A4P5P9G7"/>
<keyword evidence="3" id="KW-1185">Reference proteome</keyword>
<evidence type="ECO:0000313" key="3">
    <source>
        <dbReference type="Proteomes" id="UP000290567"/>
    </source>
</evidence>
<proteinExistence type="predicted"/>
<dbReference type="EMBL" id="BJCC01000004">
    <property type="protein sequence ID" value="GCF92608.1"/>
    <property type="molecule type" value="Genomic_DNA"/>
</dbReference>
<keyword evidence="1" id="KW-0472">Membrane</keyword>
<evidence type="ECO:0000256" key="1">
    <source>
        <dbReference type="SAM" id="Phobius"/>
    </source>
</evidence>
<keyword evidence="1" id="KW-1133">Transmembrane helix</keyword>
<evidence type="ECO:0000313" key="2">
    <source>
        <dbReference type="EMBL" id="GCF92608.1"/>
    </source>
</evidence>
<name>A0A4P5P9G7_9ENTE</name>
<sequence length="87" mass="9784">MQKQRPQRNSTDFAVATAGLFSLVLSSVLLIARILQHREMLDLLCLLSGAASAFCYGKFIEEREKTWLGLAGLLLLACIFFFVKYIL</sequence>
<reference evidence="3" key="1">
    <citation type="submission" date="2019-02" db="EMBL/GenBank/DDBJ databases">
        <title>Draft genome sequence of Enterococcus sp. Gos25-1.</title>
        <authorList>
            <person name="Tanaka N."/>
            <person name="Shiwa Y."/>
            <person name="Fujita N."/>
        </authorList>
    </citation>
    <scope>NUCLEOTIDE SEQUENCE [LARGE SCALE GENOMIC DNA]</scope>
    <source>
        <strain evidence="3">Gos25-1</strain>
    </source>
</reference>
<feature type="transmembrane region" description="Helical" evidence="1">
    <location>
        <begin position="12"/>
        <end position="35"/>
    </location>
</feature>
<gene>
    <name evidence="2" type="ORF">NRIC_04990</name>
</gene>
<dbReference type="RefSeq" id="WP_146621110.1">
    <property type="nucleotide sequence ID" value="NZ_BJCC01000004.1"/>
</dbReference>
<dbReference type="OrthoDB" id="2191268at2"/>
<feature type="transmembrane region" description="Helical" evidence="1">
    <location>
        <begin position="67"/>
        <end position="86"/>
    </location>
</feature>
<protein>
    <submittedName>
        <fullName evidence="2">Uncharacterized protein</fullName>
    </submittedName>
</protein>
<organism evidence="2 3">
    <name type="scientific">Enterococcus florum</name>
    <dbReference type="NCBI Taxonomy" id="2480627"/>
    <lineage>
        <taxon>Bacteria</taxon>
        <taxon>Bacillati</taxon>
        <taxon>Bacillota</taxon>
        <taxon>Bacilli</taxon>
        <taxon>Lactobacillales</taxon>
        <taxon>Enterococcaceae</taxon>
        <taxon>Enterococcus</taxon>
    </lineage>
</organism>
<accession>A0A4P5P9G7</accession>